<accession>Q3JKJ5</accession>
<feature type="domain" description="Nucleotidyl transferase" evidence="8">
    <location>
        <begin position="43"/>
        <end position="299"/>
    </location>
</feature>
<dbReference type="InterPro" id="IPR029044">
    <property type="entry name" value="Nucleotide-diphossugar_trans"/>
</dbReference>
<organism evidence="9 10">
    <name type="scientific">Burkholderia pseudomallei (strain 1710b)</name>
    <dbReference type="NCBI Taxonomy" id="320372"/>
    <lineage>
        <taxon>Bacteria</taxon>
        <taxon>Pseudomonadati</taxon>
        <taxon>Pseudomonadota</taxon>
        <taxon>Betaproteobacteria</taxon>
        <taxon>Burkholderiales</taxon>
        <taxon>Burkholderiaceae</taxon>
        <taxon>Burkholderia</taxon>
        <taxon>pseudomallei group</taxon>
    </lineage>
</organism>
<comment type="similarity">
    <text evidence="1 7">Belongs to the UDPGP type 2 family.</text>
</comment>
<dbReference type="InterPro" id="IPR005835">
    <property type="entry name" value="NTP_transferase_dom"/>
</dbReference>
<reference evidence="9 10" key="1">
    <citation type="submission" date="2005-09" db="EMBL/GenBank/DDBJ databases">
        <authorList>
            <person name="Woods D.E."/>
            <person name="Nierman W.C."/>
        </authorList>
    </citation>
    <scope>NUCLEOTIDE SEQUENCE [LARGE SCALE GENOMIC DNA]</scope>
    <source>
        <strain evidence="9 10">1710b</strain>
    </source>
</reference>
<dbReference type="PANTHER" id="PTHR43197:SF1">
    <property type="entry name" value="UTP--GLUCOSE-1-PHOSPHATE URIDYLYLTRANSFERASE"/>
    <property type="match status" value="1"/>
</dbReference>
<evidence type="ECO:0000256" key="6">
    <source>
        <dbReference type="ARBA" id="ARBA00048128"/>
    </source>
</evidence>
<dbReference type="CDD" id="cd02541">
    <property type="entry name" value="UGPase_prokaryotic"/>
    <property type="match status" value="1"/>
</dbReference>
<dbReference type="Gene3D" id="3.90.550.10">
    <property type="entry name" value="Spore Coat Polysaccharide Biosynthesis Protein SpsA, Chain A"/>
    <property type="match status" value="1"/>
</dbReference>
<keyword evidence="5 7" id="KW-0548">Nucleotidyltransferase</keyword>
<gene>
    <name evidence="9" type="primary">galU-2</name>
    <name evidence="9" type="ordered locus">BURPS1710b_A0749</name>
</gene>
<keyword evidence="4 7" id="KW-0808">Transferase</keyword>
<comment type="catalytic activity">
    <reaction evidence="6 7">
        <text>alpha-D-glucose 1-phosphate + UTP + H(+) = UDP-alpha-D-glucose + diphosphate</text>
        <dbReference type="Rhea" id="RHEA:19889"/>
        <dbReference type="ChEBI" id="CHEBI:15378"/>
        <dbReference type="ChEBI" id="CHEBI:33019"/>
        <dbReference type="ChEBI" id="CHEBI:46398"/>
        <dbReference type="ChEBI" id="CHEBI:58601"/>
        <dbReference type="ChEBI" id="CHEBI:58885"/>
        <dbReference type="EC" id="2.7.7.9"/>
    </reaction>
</comment>
<dbReference type="PANTHER" id="PTHR43197">
    <property type="entry name" value="UTP--GLUCOSE-1-PHOSPHATE URIDYLYLTRANSFERASE"/>
    <property type="match status" value="1"/>
</dbReference>
<dbReference type="SUPFAM" id="SSF53448">
    <property type="entry name" value="Nucleotide-diphospho-sugar transferases"/>
    <property type="match status" value="1"/>
</dbReference>
<name>Q3JKJ5_BURP1</name>
<proteinExistence type="inferred from homology"/>
<dbReference type="Proteomes" id="UP000002700">
    <property type="component" value="Chromosome II"/>
</dbReference>
<evidence type="ECO:0000259" key="8">
    <source>
        <dbReference type="Pfam" id="PF00483"/>
    </source>
</evidence>
<dbReference type="GO" id="GO:0003983">
    <property type="term" value="F:UTP:glucose-1-phosphate uridylyltransferase activity"/>
    <property type="evidence" value="ECO:0007669"/>
    <property type="project" value="UniProtKB-EC"/>
</dbReference>
<dbReference type="EMBL" id="CP000125">
    <property type="protein sequence ID" value="ABA52841.1"/>
    <property type="molecule type" value="Genomic_DNA"/>
</dbReference>
<dbReference type="EC" id="2.7.7.9" evidence="2 7"/>
<evidence type="ECO:0000256" key="2">
    <source>
        <dbReference type="ARBA" id="ARBA00012415"/>
    </source>
</evidence>
<dbReference type="InterPro" id="IPR005771">
    <property type="entry name" value="GalU_uridylyltTrfase_bac/arc"/>
</dbReference>
<dbReference type="Pfam" id="PF00483">
    <property type="entry name" value="NTP_transferase"/>
    <property type="match status" value="1"/>
</dbReference>
<sequence>MPMRAVRRARRRPARAPELWRAAIRQHFRDAIMLKVTKAVFPVAGLGTRFLPATKASPKEMLPVVDKPLIQYAVEEAINAGITEMIFVTGRSKRAIEDHFDKSFEIESELEARGKEKLLELVRGIKPSHVDCFYVRQPAALGLGHAVLCAEKLVHGEPFAVILADDLLHGDQPVLKQLVDVFNHYHSSVIGVETIEREDSRSYGIVEGREWEEDIIKLSGIIEKPAPEHAPSNLGVVGRYVLMPSIFEHLRKIKPGAGGELQLTDAVQSLLTEEQVLAYRYYGTRFDCGSKLGYLKATVELALRHPEVGREFEAYLRNCLPALAAVA</sequence>
<evidence type="ECO:0000313" key="10">
    <source>
        <dbReference type="Proteomes" id="UP000002700"/>
    </source>
</evidence>
<dbReference type="HOGENOM" id="CLU_029499_1_2_4"/>
<evidence type="ECO:0000313" key="9">
    <source>
        <dbReference type="EMBL" id="ABA52841.1"/>
    </source>
</evidence>
<evidence type="ECO:0000256" key="4">
    <source>
        <dbReference type="ARBA" id="ARBA00022679"/>
    </source>
</evidence>
<protein>
    <recommendedName>
        <fullName evidence="3 7">UTP--glucose-1-phosphate uridylyltransferase</fullName>
        <ecNumber evidence="2 7">2.7.7.9</ecNumber>
    </recommendedName>
    <alternativeName>
        <fullName evidence="7">UDP-glucose pyrophosphorylase</fullName>
    </alternativeName>
</protein>
<dbReference type="GO" id="GO:0006011">
    <property type="term" value="P:UDP-alpha-D-glucose metabolic process"/>
    <property type="evidence" value="ECO:0007669"/>
    <property type="project" value="InterPro"/>
</dbReference>
<evidence type="ECO:0000256" key="3">
    <source>
        <dbReference type="ARBA" id="ARBA00019048"/>
    </source>
</evidence>
<evidence type="ECO:0000256" key="1">
    <source>
        <dbReference type="ARBA" id="ARBA00006890"/>
    </source>
</evidence>
<dbReference type="EnsemblBacteria" id="ABA52841">
    <property type="protein sequence ID" value="ABA52841"/>
    <property type="gene ID" value="BURPS1710b_A0749"/>
</dbReference>
<evidence type="ECO:0000256" key="5">
    <source>
        <dbReference type="ARBA" id="ARBA00022695"/>
    </source>
</evidence>
<evidence type="ECO:0000256" key="7">
    <source>
        <dbReference type="RuleBase" id="RU361259"/>
    </source>
</evidence>
<dbReference type="AlphaFoldDB" id="Q3JKJ5"/>
<dbReference type="KEGG" id="bpm:BURPS1710b_A0749"/>
<dbReference type="NCBIfam" id="TIGR01099">
    <property type="entry name" value="galU"/>
    <property type="match status" value="1"/>
</dbReference>